<dbReference type="KEGG" id="ccas:EIB73_00700"/>
<keyword evidence="2" id="KW-1185">Reference proteome</keyword>
<gene>
    <name evidence="1" type="ORF">EIB73_00700</name>
</gene>
<sequence length="347" mass="40976">MKKIAYIELDTHAEIAGNFMELMRGSKAFEVDYYFSERIIKQIGQHHPNIHLSESTELLNQLNEKKYDLIIIGTVHRYFNLFNEIAEKFNTSVIVHNLNFTKISRFQLFKNIFKKDFKYRLKLWLKEDLLSAPEVFERAKNLLILDESLAKKPIKYLPLFYFEEFETSQKAQVNIIIPGAVDQKRRDYKGVLKKLKLFKSTYKFVIYFLGKAEGKELQWLKKFEKRKPSNLKLHYFTQKVPQKKFDEIMHTADLLWCPIQRETSFFSNKEIYGKTKMSGNIGDAIKYGKKAIFPKGFTSDYPFLIPEADDVEQQILENCKGVDYDFTAKFNRQKIAAELEKTLKSLF</sequence>
<reference evidence="2" key="1">
    <citation type="submission" date="2018-11" db="EMBL/GenBank/DDBJ databases">
        <title>Proposal to divide the Flavobacteriaceae and reorganize its genera based on Amino Acid Identity values calculated from whole genome sequences.</title>
        <authorList>
            <person name="Nicholson A.C."/>
            <person name="Gulvik C.A."/>
            <person name="Whitney A.M."/>
            <person name="Humrighouse B.W."/>
            <person name="Bell M."/>
            <person name="Holmes B."/>
            <person name="Steigerwalt A.G."/>
            <person name="Villarma A."/>
            <person name="Sheth M."/>
            <person name="Batra D."/>
            <person name="Pryor J."/>
            <person name="Bernardet J.-F."/>
            <person name="Hugo C."/>
            <person name="Kampfer P."/>
            <person name="Newman J.D."/>
            <person name="McQuiston J.R."/>
        </authorList>
    </citation>
    <scope>NUCLEOTIDE SEQUENCE [LARGE SCALE GENOMIC DNA]</scope>
    <source>
        <strain evidence="2">G0081</strain>
    </source>
</reference>
<dbReference type="Proteomes" id="UP000270185">
    <property type="component" value="Chromosome"/>
</dbReference>
<dbReference type="EMBL" id="CP034159">
    <property type="protein sequence ID" value="AZI31781.1"/>
    <property type="molecule type" value="Genomic_DNA"/>
</dbReference>
<dbReference type="OrthoDB" id="4291430at2"/>
<protein>
    <recommendedName>
        <fullName evidence="3">Glycosyl transferase family 1 domain-containing protein</fullName>
    </recommendedName>
</protein>
<evidence type="ECO:0000313" key="1">
    <source>
        <dbReference type="EMBL" id="AZI31781.1"/>
    </source>
</evidence>
<dbReference type="RefSeq" id="WP_125021669.1">
    <property type="nucleotide sequence ID" value="NZ_CP034159.1"/>
</dbReference>
<evidence type="ECO:0008006" key="3">
    <source>
        <dbReference type="Google" id="ProtNLM"/>
    </source>
</evidence>
<dbReference type="AlphaFoldDB" id="A0A3G8XT04"/>
<name>A0A3G8XT04_9FLAO</name>
<proteinExistence type="predicted"/>
<organism evidence="1 2">
    <name type="scientific">Kaistella carnis</name>
    <dbReference type="NCBI Taxonomy" id="1241979"/>
    <lineage>
        <taxon>Bacteria</taxon>
        <taxon>Pseudomonadati</taxon>
        <taxon>Bacteroidota</taxon>
        <taxon>Flavobacteriia</taxon>
        <taxon>Flavobacteriales</taxon>
        <taxon>Weeksellaceae</taxon>
        <taxon>Chryseobacterium group</taxon>
        <taxon>Kaistella</taxon>
    </lineage>
</organism>
<evidence type="ECO:0000313" key="2">
    <source>
        <dbReference type="Proteomes" id="UP000270185"/>
    </source>
</evidence>
<accession>A0A3G8XT04</accession>